<dbReference type="InterPro" id="IPR045068">
    <property type="entry name" value="BACURD1-3"/>
</dbReference>
<dbReference type="PANTHER" id="PTHR11145">
    <property type="entry name" value="BTB/POZ DOMAIN-CONTAINING ADAPTER FOR CUL3-MEDIATED RHOA DEGRADATION PROTEIN FAMILY MEMBER"/>
    <property type="match status" value="1"/>
</dbReference>
<protein>
    <recommendedName>
        <fullName evidence="1">BTB domain-containing protein</fullName>
    </recommendedName>
</protein>
<dbReference type="SUPFAM" id="SSF54695">
    <property type="entry name" value="POZ domain"/>
    <property type="match status" value="1"/>
</dbReference>
<comment type="caution">
    <text evidence="2">The sequence shown here is derived from an EMBL/GenBank/DDBJ whole genome shotgun (WGS) entry which is preliminary data.</text>
</comment>
<dbReference type="Pfam" id="PF02214">
    <property type="entry name" value="BTB_2"/>
    <property type="match status" value="1"/>
</dbReference>
<dbReference type="InterPro" id="IPR011333">
    <property type="entry name" value="SKP1/BTB/POZ_sf"/>
</dbReference>
<organism evidence="2 3">
    <name type="scientific">Caenorhabditis nigoni</name>
    <dbReference type="NCBI Taxonomy" id="1611254"/>
    <lineage>
        <taxon>Eukaryota</taxon>
        <taxon>Metazoa</taxon>
        <taxon>Ecdysozoa</taxon>
        <taxon>Nematoda</taxon>
        <taxon>Chromadorea</taxon>
        <taxon>Rhabditida</taxon>
        <taxon>Rhabditina</taxon>
        <taxon>Rhabditomorpha</taxon>
        <taxon>Rhabditoidea</taxon>
        <taxon>Rhabditidae</taxon>
        <taxon>Peloderinae</taxon>
        <taxon>Caenorhabditis</taxon>
    </lineage>
</organism>
<dbReference type="InterPro" id="IPR000210">
    <property type="entry name" value="BTB/POZ_dom"/>
</dbReference>
<feature type="domain" description="BTB" evidence="1">
    <location>
        <begin position="3"/>
        <end position="71"/>
    </location>
</feature>
<accession>A0A2G5VBU3</accession>
<gene>
    <name evidence="2" type="primary">Cnig_chr_II.g7900</name>
    <name evidence="2" type="ORF">B9Z55_007900</name>
</gene>
<dbReference type="GO" id="GO:0051260">
    <property type="term" value="P:protein homooligomerization"/>
    <property type="evidence" value="ECO:0007669"/>
    <property type="project" value="InterPro"/>
</dbReference>
<dbReference type="PANTHER" id="PTHR11145:SF19">
    <property type="entry name" value="BTB DOMAIN-CONTAINING PROTEIN-RELATED"/>
    <property type="match status" value="1"/>
</dbReference>
<evidence type="ECO:0000313" key="3">
    <source>
        <dbReference type="Proteomes" id="UP000230233"/>
    </source>
</evidence>
<dbReference type="Proteomes" id="UP000230233">
    <property type="component" value="Chromosome II"/>
</dbReference>
<dbReference type="SMART" id="SM00225">
    <property type="entry name" value="BTB"/>
    <property type="match status" value="1"/>
</dbReference>
<reference evidence="3" key="1">
    <citation type="submission" date="2017-10" db="EMBL/GenBank/DDBJ databases">
        <title>Rapid genome shrinkage in a self-fertile nematode reveals novel sperm competition proteins.</title>
        <authorList>
            <person name="Yin D."/>
            <person name="Schwarz E.M."/>
            <person name="Thomas C.G."/>
            <person name="Felde R.L."/>
            <person name="Korf I.F."/>
            <person name="Cutter A.D."/>
            <person name="Schartner C.M."/>
            <person name="Ralston E.J."/>
            <person name="Meyer B.J."/>
            <person name="Haag E.S."/>
        </authorList>
    </citation>
    <scope>NUCLEOTIDE SEQUENCE [LARGE SCALE GENOMIC DNA]</scope>
    <source>
        <strain evidence="3">JU1422</strain>
    </source>
</reference>
<evidence type="ECO:0000313" key="2">
    <source>
        <dbReference type="EMBL" id="PIC49228.1"/>
    </source>
</evidence>
<dbReference type="AlphaFoldDB" id="A0A2G5VBU3"/>
<dbReference type="STRING" id="1611254.A0A2G5VBU3"/>
<sequence length="202" mass="23420">MTDTVKLNVGGTIFQTSKSTLTKFDGFFRTMFETPIPVPRDESGAIFIDRSPKHFDLILNFMRDGHVDLQKYSDDVKEIQKEAEYYLLGGLIELCVLKREAQKMPYFADTYEDMARTVASSSKKVVCAVFFGTKHRNHNIECSMKAIMLYGDKVDFCFREREVESTMIIIYNKTTNQVFDEHSSIFNLNDSIKRRIPDIDNY</sequence>
<evidence type="ECO:0000259" key="1">
    <source>
        <dbReference type="PROSITE" id="PS50097"/>
    </source>
</evidence>
<name>A0A2G5VBU3_9PELO</name>
<dbReference type="EMBL" id="PDUG01000002">
    <property type="protein sequence ID" value="PIC49228.1"/>
    <property type="molecule type" value="Genomic_DNA"/>
</dbReference>
<proteinExistence type="predicted"/>
<dbReference type="CDD" id="cd18316">
    <property type="entry name" value="BTB_POZ_KCTD-like"/>
    <property type="match status" value="1"/>
</dbReference>
<dbReference type="OrthoDB" id="2414723at2759"/>
<dbReference type="PROSITE" id="PS50097">
    <property type="entry name" value="BTB"/>
    <property type="match status" value="1"/>
</dbReference>
<dbReference type="Gene3D" id="3.30.710.10">
    <property type="entry name" value="Potassium Channel Kv1.1, Chain A"/>
    <property type="match status" value="1"/>
</dbReference>
<keyword evidence="3" id="KW-1185">Reference proteome</keyword>
<dbReference type="InterPro" id="IPR003131">
    <property type="entry name" value="T1-type_BTB"/>
</dbReference>